<dbReference type="OrthoDB" id="6380398at2759"/>
<dbReference type="STRING" id="133385.A0A2T9YFD8"/>
<dbReference type="PROSITE" id="PS00135">
    <property type="entry name" value="TRYPSIN_SER"/>
    <property type="match status" value="1"/>
</dbReference>
<organism evidence="5 6">
    <name type="scientific">Smittium simulii</name>
    <dbReference type="NCBI Taxonomy" id="133385"/>
    <lineage>
        <taxon>Eukaryota</taxon>
        <taxon>Fungi</taxon>
        <taxon>Fungi incertae sedis</taxon>
        <taxon>Zoopagomycota</taxon>
        <taxon>Kickxellomycotina</taxon>
        <taxon>Harpellomycetes</taxon>
        <taxon>Harpellales</taxon>
        <taxon>Legeriomycetaceae</taxon>
        <taxon>Smittium</taxon>
    </lineage>
</organism>
<keyword evidence="2" id="KW-0378">Hydrolase</keyword>
<dbReference type="InterPro" id="IPR033116">
    <property type="entry name" value="TRYPSIN_SER"/>
</dbReference>
<dbReference type="InterPro" id="IPR001314">
    <property type="entry name" value="Peptidase_S1A"/>
</dbReference>
<sequence length="337" mass="37120">MLFSLFFFLFLSFSVTTTASLSLSKRANFYKVFSYRILGGQEAHIDLFPFIAYIQIKVNESQLQCSGSLISPNTILTAAHCLIDEHKNTYSPSNITVGLGSKDNLKKNSNTFSVQKVIPHPNFDIYTAQNDIGIIILSEKVLPEIAIPTHIYNLNITEDLTVETAGWGYTSGNYSQGLSPTLQHTPVLITEKNECSKNFFPWFGNNNSSICTTNIPGNGACYGDSGGPLIASDILSRPLVGITSKFIVPGNNTDTRCGVKGQLVYYTNPSNYMPWIVNQTGISESDMLYNYNSLSSKETSTFTNYTSTLSPKSSSSLSLKSSYLLPLVLCIIDFILF</sequence>
<name>A0A2T9YFD8_9FUNG</name>
<accession>A0A2T9YFD8</accession>
<dbReference type="InterPro" id="IPR001254">
    <property type="entry name" value="Trypsin_dom"/>
</dbReference>
<feature type="signal peptide" evidence="3">
    <location>
        <begin position="1"/>
        <end position="19"/>
    </location>
</feature>
<keyword evidence="3" id="KW-0732">Signal</keyword>
<dbReference type="PROSITE" id="PS00134">
    <property type="entry name" value="TRYPSIN_HIS"/>
    <property type="match status" value="1"/>
</dbReference>
<dbReference type="GO" id="GO:0006508">
    <property type="term" value="P:proteolysis"/>
    <property type="evidence" value="ECO:0007669"/>
    <property type="project" value="UniProtKB-KW"/>
</dbReference>
<evidence type="ECO:0000313" key="5">
    <source>
        <dbReference type="EMBL" id="PVU91025.1"/>
    </source>
</evidence>
<dbReference type="SMART" id="SM00020">
    <property type="entry name" value="Tryp_SPc"/>
    <property type="match status" value="1"/>
</dbReference>
<feature type="chain" id="PRO_5015644533" description="Peptidase S1 domain-containing protein" evidence="3">
    <location>
        <begin position="20"/>
        <end position="337"/>
    </location>
</feature>
<comment type="caution">
    <text evidence="5">The sequence shown here is derived from an EMBL/GenBank/DDBJ whole genome shotgun (WGS) entry which is preliminary data.</text>
</comment>
<dbReference type="EMBL" id="MBFR01000224">
    <property type="protein sequence ID" value="PVU91025.1"/>
    <property type="molecule type" value="Genomic_DNA"/>
</dbReference>
<dbReference type="InterPro" id="IPR043504">
    <property type="entry name" value="Peptidase_S1_PA_chymotrypsin"/>
</dbReference>
<reference evidence="5 6" key="1">
    <citation type="journal article" date="2018" name="MBio">
        <title>Comparative Genomics Reveals the Core Gene Toolbox for the Fungus-Insect Symbiosis.</title>
        <authorList>
            <person name="Wang Y."/>
            <person name="Stata M."/>
            <person name="Wang W."/>
            <person name="Stajich J.E."/>
            <person name="White M.M."/>
            <person name="Moncalvo J.M."/>
        </authorList>
    </citation>
    <scope>NUCLEOTIDE SEQUENCE [LARGE SCALE GENOMIC DNA]</scope>
    <source>
        <strain evidence="5 6">SWE-8-4</strain>
    </source>
</reference>
<keyword evidence="6" id="KW-1185">Reference proteome</keyword>
<dbReference type="Proteomes" id="UP000245383">
    <property type="component" value="Unassembled WGS sequence"/>
</dbReference>
<evidence type="ECO:0000313" key="6">
    <source>
        <dbReference type="Proteomes" id="UP000245383"/>
    </source>
</evidence>
<dbReference type="Pfam" id="PF00089">
    <property type="entry name" value="Trypsin"/>
    <property type="match status" value="1"/>
</dbReference>
<dbReference type="SUPFAM" id="SSF50494">
    <property type="entry name" value="Trypsin-like serine proteases"/>
    <property type="match status" value="1"/>
</dbReference>
<dbReference type="InterPro" id="IPR051333">
    <property type="entry name" value="CLIP_Serine_Protease"/>
</dbReference>
<dbReference type="InterPro" id="IPR018114">
    <property type="entry name" value="TRYPSIN_HIS"/>
</dbReference>
<dbReference type="FunFam" id="2.40.10.10:FF:000068">
    <property type="entry name" value="transmembrane protease serine 2"/>
    <property type="match status" value="1"/>
</dbReference>
<protein>
    <recommendedName>
        <fullName evidence="4">Peptidase S1 domain-containing protein</fullName>
    </recommendedName>
</protein>
<dbReference type="InterPro" id="IPR009003">
    <property type="entry name" value="Peptidase_S1_PA"/>
</dbReference>
<evidence type="ECO:0000259" key="4">
    <source>
        <dbReference type="PROSITE" id="PS50240"/>
    </source>
</evidence>
<gene>
    <name evidence="5" type="ORF">BB561_004596</name>
</gene>
<keyword evidence="1" id="KW-1015">Disulfide bond</keyword>
<keyword evidence="2" id="KW-0645">Protease</keyword>
<evidence type="ECO:0000256" key="3">
    <source>
        <dbReference type="SAM" id="SignalP"/>
    </source>
</evidence>
<dbReference type="PROSITE" id="PS50240">
    <property type="entry name" value="TRYPSIN_DOM"/>
    <property type="match status" value="1"/>
</dbReference>
<proteinExistence type="predicted"/>
<dbReference type="PRINTS" id="PR00722">
    <property type="entry name" value="CHYMOTRYPSIN"/>
</dbReference>
<feature type="domain" description="Peptidase S1" evidence="4">
    <location>
        <begin position="37"/>
        <end position="281"/>
    </location>
</feature>
<dbReference type="GO" id="GO:0004252">
    <property type="term" value="F:serine-type endopeptidase activity"/>
    <property type="evidence" value="ECO:0007669"/>
    <property type="project" value="InterPro"/>
</dbReference>
<dbReference type="PANTHER" id="PTHR24260">
    <property type="match status" value="1"/>
</dbReference>
<dbReference type="AlphaFoldDB" id="A0A2T9YFD8"/>
<evidence type="ECO:0000256" key="2">
    <source>
        <dbReference type="RuleBase" id="RU363034"/>
    </source>
</evidence>
<keyword evidence="2" id="KW-0720">Serine protease</keyword>
<dbReference type="CDD" id="cd00190">
    <property type="entry name" value="Tryp_SPc"/>
    <property type="match status" value="1"/>
</dbReference>
<dbReference type="Gene3D" id="2.40.10.10">
    <property type="entry name" value="Trypsin-like serine proteases"/>
    <property type="match status" value="1"/>
</dbReference>
<evidence type="ECO:0000256" key="1">
    <source>
        <dbReference type="ARBA" id="ARBA00023157"/>
    </source>
</evidence>
<dbReference type="PANTHER" id="PTHR24260:SF136">
    <property type="entry name" value="GH08193P-RELATED"/>
    <property type="match status" value="1"/>
</dbReference>